<dbReference type="InterPro" id="IPR011124">
    <property type="entry name" value="Znf_CW"/>
</dbReference>
<name>A0AAD7XJX7_9STRA</name>
<evidence type="ECO:0000259" key="5">
    <source>
        <dbReference type="PROSITE" id="PS51050"/>
    </source>
</evidence>
<dbReference type="GO" id="GO:0008270">
    <property type="term" value="F:zinc ion binding"/>
    <property type="evidence" value="ECO:0007669"/>
    <property type="project" value="UniProtKB-KW"/>
</dbReference>
<keyword evidence="7" id="KW-1185">Reference proteome</keyword>
<dbReference type="PROSITE" id="PS51050">
    <property type="entry name" value="ZF_CW"/>
    <property type="match status" value="1"/>
</dbReference>
<keyword evidence="2" id="KW-0863">Zinc-finger</keyword>
<dbReference type="AlphaFoldDB" id="A0AAD7XJX7"/>
<evidence type="ECO:0000256" key="1">
    <source>
        <dbReference type="ARBA" id="ARBA00022723"/>
    </source>
</evidence>
<feature type="compositionally biased region" description="Basic and acidic residues" evidence="4">
    <location>
        <begin position="152"/>
        <end position="164"/>
    </location>
</feature>
<evidence type="ECO:0000256" key="4">
    <source>
        <dbReference type="SAM" id="MobiDB-lite"/>
    </source>
</evidence>
<dbReference type="Proteomes" id="UP001230188">
    <property type="component" value="Unassembled WGS sequence"/>
</dbReference>
<feature type="region of interest" description="Disordered" evidence="4">
    <location>
        <begin position="67"/>
        <end position="96"/>
    </location>
</feature>
<evidence type="ECO:0000313" key="6">
    <source>
        <dbReference type="EMBL" id="KAJ8598905.1"/>
    </source>
</evidence>
<keyword evidence="3" id="KW-0862">Zinc</keyword>
<feature type="region of interest" description="Disordered" evidence="4">
    <location>
        <begin position="152"/>
        <end position="180"/>
    </location>
</feature>
<dbReference type="EMBL" id="JAQMWT010000620">
    <property type="protein sequence ID" value="KAJ8598905.1"/>
    <property type="molecule type" value="Genomic_DNA"/>
</dbReference>
<comment type="caution">
    <text evidence="6">The sequence shown here is derived from an EMBL/GenBank/DDBJ whole genome shotgun (WGS) entry which is preliminary data.</text>
</comment>
<accession>A0AAD7XJX7</accession>
<dbReference type="Gene3D" id="3.30.40.100">
    <property type="match status" value="1"/>
</dbReference>
<evidence type="ECO:0000256" key="2">
    <source>
        <dbReference type="ARBA" id="ARBA00022771"/>
    </source>
</evidence>
<proteinExistence type="predicted"/>
<gene>
    <name evidence="6" type="ORF">CTAYLR_010385</name>
</gene>
<reference evidence="6" key="1">
    <citation type="submission" date="2023-01" db="EMBL/GenBank/DDBJ databases">
        <title>Metagenome sequencing of chrysophaentin producing Chrysophaeum taylorii.</title>
        <authorList>
            <person name="Davison J."/>
            <person name="Bewley C."/>
        </authorList>
    </citation>
    <scope>NUCLEOTIDE SEQUENCE</scope>
    <source>
        <strain evidence="6">NIES-1699</strain>
    </source>
</reference>
<feature type="compositionally biased region" description="Basic and acidic residues" evidence="4">
    <location>
        <begin position="87"/>
        <end position="96"/>
    </location>
</feature>
<feature type="domain" description="CW-type" evidence="5">
    <location>
        <begin position="206"/>
        <end position="257"/>
    </location>
</feature>
<dbReference type="Pfam" id="PF07496">
    <property type="entry name" value="zf-CW"/>
    <property type="match status" value="1"/>
</dbReference>
<organism evidence="6 7">
    <name type="scientific">Chrysophaeum taylorii</name>
    <dbReference type="NCBI Taxonomy" id="2483200"/>
    <lineage>
        <taxon>Eukaryota</taxon>
        <taxon>Sar</taxon>
        <taxon>Stramenopiles</taxon>
        <taxon>Ochrophyta</taxon>
        <taxon>Pelagophyceae</taxon>
        <taxon>Pelagomonadales</taxon>
        <taxon>Pelagomonadaceae</taxon>
        <taxon>Chrysophaeum</taxon>
    </lineage>
</organism>
<evidence type="ECO:0000313" key="7">
    <source>
        <dbReference type="Proteomes" id="UP001230188"/>
    </source>
</evidence>
<sequence>MPTIKEIKGFLSPLALDDAQKASIFAIAETVDDLRLATDEELMQVVTPWKALARNRFLRAVRALKPSSTQVPPTNVPRGDLGGQLPNEERAEEKLLSPDQRESLIILMNYDGWTRFKTAGNTTYKRPNDVPGKYELYRTLVDVAIDCYHLDAEDPNEDPRRVVDDPASSVDEPEDQGVEPAAVVEKEAGGVRQVSRVDSEVVDIVNDTPSLWVCCDKCDKWRQLPCTIDMSPETEWTCEMHPDRAWRRCDIAEEPLTDHDLHIYECKRCGDQFATPSDLFLTEDDLKCSKCERTSEPLKKKQKTRKRTSSRKLRKFVTTKGKALPKIGDISPESLCMRYNVEPNTRIVFTRDVNPRSKLVSPGGVASAMRYAAYCEASTILEALQLAGNKAIHDIKYDLKMGWARLIKDSEERR</sequence>
<evidence type="ECO:0000256" key="3">
    <source>
        <dbReference type="ARBA" id="ARBA00022833"/>
    </source>
</evidence>
<protein>
    <recommendedName>
        <fullName evidence="5">CW-type domain-containing protein</fullName>
    </recommendedName>
</protein>
<keyword evidence="1" id="KW-0479">Metal-binding</keyword>